<evidence type="ECO:0000256" key="1">
    <source>
        <dbReference type="SAM" id="Phobius"/>
    </source>
</evidence>
<reference evidence="2" key="2">
    <citation type="journal article" date="2015" name="Fish Shellfish Immunol.">
        <title>Early steps in the European eel (Anguilla anguilla)-Vibrio vulnificus interaction in the gills: Role of the RtxA13 toxin.</title>
        <authorList>
            <person name="Callol A."/>
            <person name="Pajuelo D."/>
            <person name="Ebbesson L."/>
            <person name="Teles M."/>
            <person name="MacKenzie S."/>
            <person name="Amaro C."/>
        </authorList>
    </citation>
    <scope>NUCLEOTIDE SEQUENCE</scope>
</reference>
<accession>A0A0E9T4N5</accession>
<proteinExistence type="predicted"/>
<protein>
    <submittedName>
        <fullName evidence="2">Uncharacterized protein</fullName>
    </submittedName>
</protein>
<dbReference type="EMBL" id="GBXM01060647">
    <property type="protein sequence ID" value="JAH47930.1"/>
    <property type="molecule type" value="Transcribed_RNA"/>
</dbReference>
<dbReference type="AlphaFoldDB" id="A0A0E9T4N5"/>
<organism evidence="2">
    <name type="scientific">Anguilla anguilla</name>
    <name type="common">European freshwater eel</name>
    <name type="synonym">Muraena anguilla</name>
    <dbReference type="NCBI Taxonomy" id="7936"/>
    <lineage>
        <taxon>Eukaryota</taxon>
        <taxon>Metazoa</taxon>
        <taxon>Chordata</taxon>
        <taxon>Craniata</taxon>
        <taxon>Vertebrata</taxon>
        <taxon>Euteleostomi</taxon>
        <taxon>Actinopterygii</taxon>
        <taxon>Neopterygii</taxon>
        <taxon>Teleostei</taxon>
        <taxon>Anguilliformes</taxon>
        <taxon>Anguillidae</taxon>
        <taxon>Anguilla</taxon>
    </lineage>
</organism>
<keyword evidence="1" id="KW-0812">Transmembrane</keyword>
<keyword evidence="1" id="KW-0472">Membrane</keyword>
<feature type="transmembrane region" description="Helical" evidence="1">
    <location>
        <begin position="20"/>
        <end position="42"/>
    </location>
</feature>
<keyword evidence="1" id="KW-1133">Transmembrane helix</keyword>
<evidence type="ECO:0000313" key="2">
    <source>
        <dbReference type="EMBL" id="JAH47930.1"/>
    </source>
</evidence>
<reference evidence="2" key="1">
    <citation type="submission" date="2014-11" db="EMBL/GenBank/DDBJ databases">
        <authorList>
            <person name="Amaro Gonzalez C."/>
        </authorList>
    </citation>
    <scope>NUCLEOTIDE SEQUENCE</scope>
</reference>
<name>A0A0E9T4N5_ANGAN</name>
<sequence length="47" mass="5773">MKVVMWNYCKLNRINHCSVIIHSFTPFIQTVLSTHWVVYWLFTHHLK</sequence>